<proteinExistence type="predicted"/>
<accession>A0A4P2PZP5</accession>
<gene>
    <name evidence="1" type="ORF">SOCEGT47_028860</name>
</gene>
<sequence>MSAAWCCMVPLGELMDATAAIAHLAVRELSGTIAELRRERLDAQLARARTLRRAVLASWGYDDTAAPCPEVVADEVPLGL</sequence>
<evidence type="ECO:0000313" key="1">
    <source>
        <dbReference type="EMBL" id="AUX22385.1"/>
    </source>
</evidence>
<name>A0A4P2PZP5_SORCE</name>
<dbReference type="Proteomes" id="UP000295781">
    <property type="component" value="Chromosome"/>
</dbReference>
<dbReference type="AlphaFoldDB" id="A0A4P2PZP5"/>
<evidence type="ECO:0000313" key="2">
    <source>
        <dbReference type="Proteomes" id="UP000295781"/>
    </source>
</evidence>
<dbReference type="EMBL" id="CP012670">
    <property type="protein sequence ID" value="AUX22385.1"/>
    <property type="molecule type" value="Genomic_DNA"/>
</dbReference>
<protein>
    <submittedName>
        <fullName evidence="1">Uncharacterized protein</fullName>
    </submittedName>
</protein>
<reference evidence="1 2" key="1">
    <citation type="submission" date="2015-09" db="EMBL/GenBank/DDBJ databases">
        <title>Sorangium comparison.</title>
        <authorList>
            <person name="Zaburannyi N."/>
            <person name="Bunk B."/>
            <person name="Overmann J."/>
            <person name="Mueller R."/>
        </authorList>
    </citation>
    <scope>NUCLEOTIDE SEQUENCE [LARGE SCALE GENOMIC DNA]</scope>
    <source>
        <strain evidence="1 2">So ceGT47</strain>
    </source>
</reference>
<organism evidence="1 2">
    <name type="scientific">Sorangium cellulosum</name>
    <name type="common">Polyangium cellulosum</name>
    <dbReference type="NCBI Taxonomy" id="56"/>
    <lineage>
        <taxon>Bacteria</taxon>
        <taxon>Pseudomonadati</taxon>
        <taxon>Myxococcota</taxon>
        <taxon>Polyangia</taxon>
        <taxon>Polyangiales</taxon>
        <taxon>Polyangiaceae</taxon>
        <taxon>Sorangium</taxon>
    </lineage>
</organism>